<dbReference type="GO" id="GO:0003724">
    <property type="term" value="F:RNA helicase activity"/>
    <property type="evidence" value="ECO:0007669"/>
    <property type="project" value="UniProtKB-EC"/>
</dbReference>
<dbReference type="SMART" id="SM00490">
    <property type="entry name" value="HELICc"/>
    <property type="match status" value="1"/>
</dbReference>
<reference evidence="15" key="1">
    <citation type="submission" date="2021-02" db="EMBL/GenBank/DDBJ databases">
        <authorList>
            <person name="Palmer J.M."/>
        </authorList>
    </citation>
    <scope>NUCLEOTIDE SEQUENCE</scope>
    <source>
        <strain evidence="15">SCRP734</strain>
    </source>
</reference>
<proteinExistence type="inferred from homology"/>
<dbReference type="PANTHER" id="PTHR47958">
    <property type="entry name" value="ATP-DEPENDENT RNA HELICASE DBP3"/>
    <property type="match status" value="1"/>
</dbReference>
<feature type="compositionally biased region" description="Basic and acidic residues" evidence="11">
    <location>
        <begin position="27"/>
        <end position="58"/>
    </location>
</feature>
<dbReference type="PROSITE" id="PS51194">
    <property type="entry name" value="HELICASE_CTER"/>
    <property type="match status" value="1"/>
</dbReference>
<evidence type="ECO:0000256" key="3">
    <source>
        <dbReference type="ARBA" id="ARBA00022741"/>
    </source>
</evidence>
<evidence type="ECO:0000256" key="2">
    <source>
        <dbReference type="ARBA" id="ARBA00022664"/>
    </source>
</evidence>
<dbReference type="EMBL" id="JAGDFM010000104">
    <property type="protein sequence ID" value="KAG7386270.1"/>
    <property type="molecule type" value="Genomic_DNA"/>
</dbReference>
<dbReference type="InterPro" id="IPR000629">
    <property type="entry name" value="RNA-helicase_DEAD-box_CS"/>
</dbReference>
<keyword evidence="6" id="KW-0067">ATP-binding</keyword>
<keyword evidence="4" id="KW-0378">Hydrolase</keyword>
<feature type="short sequence motif" description="Q motif" evidence="10">
    <location>
        <begin position="373"/>
        <end position="401"/>
    </location>
</feature>
<dbReference type="Proteomes" id="UP000694044">
    <property type="component" value="Unassembled WGS sequence"/>
</dbReference>
<evidence type="ECO:0000256" key="8">
    <source>
        <dbReference type="ARBA" id="ARBA00037954"/>
    </source>
</evidence>
<protein>
    <recommendedName>
        <fullName evidence="1">RNA helicase</fullName>
        <ecNumber evidence="1">3.6.4.13</ecNumber>
    </recommendedName>
</protein>
<dbReference type="Pfam" id="PF00271">
    <property type="entry name" value="Helicase_C"/>
    <property type="match status" value="1"/>
</dbReference>
<feature type="compositionally biased region" description="Basic and acidic residues" evidence="11">
    <location>
        <begin position="135"/>
        <end position="186"/>
    </location>
</feature>
<dbReference type="InterPro" id="IPR057479">
    <property type="entry name" value="PRP28/DDX23-like_helical"/>
</dbReference>
<evidence type="ECO:0000259" key="14">
    <source>
        <dbReference type="PROSITE" id="PS51195"/>
    </source>
</evidence>
<evidence type="ECO:0000313" key="16">
    <source>
        <dbReference type="Proteomes" id="UP000694044"/>
    </source>
</evidence>
<keyword evidence="3" id="KW-0547">Nucleotide-binding</keyword>
<evidence type="ECO:0000256" key="11">
    <source>
        <dbReference type="SAM" id="MobiDB-lite"/>
    </source>
</evidence>
<dbReference type="CDD" id="cd18787">
    <property type="entry name" value="SF2_C_DEAD"/>
    <property type="match status" value="1"/>
</dbReference>
<gene>
    <name evidence="15" type="ORF">PHYPSEUDO_000484</name>
</gene>
<evidence type="ECO:0000256" key="6">
    <source>
        <dbReference type="ARBA" id="ARBA00022840"/>
    </source>
</evidence>
<dbReference type="PROSITE" id="PS51192">
    <property type="entry name" value="HELICASE_ATP_BIND_1"/>
    <property type="match status" value="1"/>
</dbReference>
<comment type="caution">
    <text evidence="15">The sequence shown here is derived from an EMBL/GenBank/DDBJ whole genome shotgun (WGS) entry which is preliminary data.</text>
</comment>
<dbReference type="GO" id="GO:0016787">
    <property type="term" value="F:hydrolase activity"/>
    <property type="evidence" value="ECO:0007669"/>
    <property type="project" value="UniProtKB-KW"/>
</dbReference>
<feature type="domain" description="Helicase ATP-binding" evidence="12">
    <location>
        <begin position="404"/>
        <end position="621"/>
    </location>
</feature>
<feature type="compositionally biased region" description="Basic and acidic residues" evidence="11">
    <location>
        <begin position="275"/>
        <end position="286"/>
    </location>
</feature>
<keyword evidence="2" id="KW-0507">mRNA processing</keyword>
<feature type="compositionally biased region" description="Basic residues" evidence="11">
    <location>
        <begin position="1"/>
        <end position="18"/>
    </location>
</feature>
<evidence type="ECO:0000256" key="10">
    <source>
        <dbReference type="PROSITE-ProRule" id="PRU00552"/>
    </source>
</evidence>
<dbReference type="InterPro" id="IPR014014">
    <property type="entry name" value="RNA_helicase_DEAD_Q_motif"/>
</dbReference>
<accession>A0A8T1W242</accession>
<dbReference type="GO" id="GO:0008380">
    <property type="term" value="P:RNA splicing"/>
    <property type="evidence" value="ECO:0007669"/>
    <property type="project" value="UniProtKB-KW"/>
</dbReference>
<keyword evidence="5" id="KW-0347">Helicase</keyword>
<keyword evidence="16" id="KW-1185">Reference proteome</keyword>
<dbReference type="CDD" id="cd17945">
    <property type="entry name" value="DEADc_DDX23"/>
    <property type="match status" value="1"/>
</dbReference>
<dbReference type="GO" id="GO:0006397">
    <property type="term" value="P:mRNA processing"/>
    <property type="evidence" value="ECO:0007669"/>
    <property type="project" value="UniProtKB-KW"/>
</dbReference>
<comment type="catalytic activity">
    <reaction evidence="9">
        <text>ATP + H2O = ADP + phosphate + H(+)</text>
        <dbReference type="Rhea" id="RHEA:13065"/>
        <dbReference type="ChEBI" id="CHEBI:15377"/>
        <dbReference type="ChEBI" id="CHEBI:15378"/>
        <dbReference type="ChEBI" id="CHEBI:30616"/>
        <dbReference type="ChEBI" id="CHEBI:43474"/>
        <dbReference type="ChEBI" id="CHEBI:456216"/>
        <dbReference type="EC" id="3.6.4.13"/>
    </reaction>
</comment>
<dbReference type="InterPro" id="IPR001650">
    <property type="entry name" value="Helicase_C-like"/>
</dbReference>
<feature type="domain" description="Helicase C-terminal" evidence="13">
    <location>
        <begin position="649"/>
        <end position="810"/>
    </location>
</feature>
<dbReference type="InterPro" id="IPR014001">
    <property type="entry name" value="Helicase_ATP-bd"/>
</dbReference>
<evidence type="ECO:0000256" key="9">
    <source>
        <dbReference type="ARBA" id="ARBA00047984"/>
    </source>
</evidence>
<evidence type="ECO:0000259" key="13">
    <source>
        <dbReference type="PROSITE" id="PS51194"/>
    </source>
</evidence>
<evidence type="ECO:0000256" key="4">
    <source>
        <dbReference type="ARBA" id="ARBA00022801"/>
    </source>
</evidence>
<feature type="compositionally biased region" description="Basic and acidic residues" evidence="11">
    <location>
        <begin position="102"/>
        <end position="126"/>
    </location>
</feature>
<organism evidence="15 16">
    <name type="scientific">Phytophthora pseudosyringae</name>
    <dbReference type="NCBI Taxonomy" id="221518"/>
    <lineage>
        <taxon>Eukaryota</taxon>
        <taxon>Sar</taxon>
        <taxon>Stramenopiles</taxon>
        <taxon>Oomycota</taxon>
        <taxon>Peronosporomycetes</taxon>
        <taxon>Peronosporales</taxon>
        <taxon>Peronosporaceae</taxon>
        <taxon>Phytophthora</taxon>
    </lineage>
</organism>
<dbReference type="GO" id="GO:0003676">
    <property type="term" value="F:nucleic acid binding"/>
    <property type="evidence" value="ECO:0007669"/>
    <property type="project" value="InterPro"/>
</dbReference>
<feature type="region of interest" description="Disordered" evidence="11">
    <location>
        <begin position="1"/>
        <end position="193"/>
    </location>
</feature>
<dbReference type="SMART" id="SM00487">
    <property type="entry name" value="DEXDc"/>
    <property type="match status" value="1"/>
</dbReference>
<dbReference type="Pfam" id="PF00270">
    <property type="entry name" value="DEAD"/>
    <property type="match status" value="1"/>
</dbReference>
<feature type="region of interest" description="Disordered" evidence="11">
    <location>
        <begin position="275"/>
        <end position="307"/>
    </location>
</feature>
<feature type="domain" description="DEAD-box RNA helicase Q" evidence="14">
    <location>
        <begin position="373"/>
        <end position="401"/>
    </location>
</feature>
<dbReference type="InterPro" id="IPR011545">
    <property type="entry name" value="DEAD/DEAH_box_helicase_dom"/>
</dbReference>
<evidence type="ECO:0000259" key="12">
    <source>
        <dbReference type="PROSITE" id="PS51192"/>
    </source>
</evidence>
<dbReference type="PROSITE" id="PS51195">
    <property type="entry name" value="Q_MOTIF"/>
    <property type="match status" value="1"/>
</dbReference>
<comment type="similarity">
    <text evidence="8">Belongs to the DEAD box helicase family. DDX23/PRP28 subfamily.</text>
</comment>
<dbReference type="OrthoDB" id="196131at2759"/>
<dbReference type="AlphaFoldDB" id="A0A8T1W242"/>
<keyword evidence="7" id="KW-0508">mRNA splicing</keyword>
<sequence length="838" mass="94415">MVDQRKRRRSRSRSRSANKRPAVELGGEQRKEAERVAAVAKRAEERAAQRAAERKAKEQPAAASTLEDAAAGERKLPLKIGEAAATAEEPPAKPTFRSKAQRQKDALEKLEKKRQEMDKQRKEAGGARRQFLQRQRSERERGRARDRGSRSTGDRRRDDRAVNSSRDRRGEGRGAAEPSSSKEEGKSALLDPSEAKALQALKDQYLGKTVKKKKVVKASEKFSKIFQFDWEASEDTSTDLNPLYAKRMDVNLLYGRGYRAGVDMREQRKKNSFLEELSHKRQKEQQLADETDGSLTSDQIAARKQERERALRSMQARERDRMQEMASREAKTMGTHWSEKSLDEMKERDWRIFREDFDITLKGGRAPNPLRKWDEASKVLPNAVFKAIEEMGFERPSPIQMQAIPIGLQKRDIIGIAETGSGKTAAFVIPIIAYIYSLPAAMVARTGEQGPLALVMAPTRELALQIEQEAIKLCKYTSVGLPEKMNPIKTLSVVGGQSIEDQGFRLREGVDIIIGTPGRLMDCLESHYLVLNQCNYVVLDEADRMIDMGFEPQVVAVLENMGSLLKSENEEEMEQQLTLANGTQPDEELQHRLRVTTMFSATMPVEVERLAKTFLRHPSIVKIGDEDSGKNKRIDQRVMFMNLGKKRSKLVEVLRDILSSQSVPIPRSRKEKVVDGAKIIVFVNIKKECDSVAKFISNEGFRCTILHGGKTQDQREESLKMFREGYCDMLVATDVAGRGLDIPDVTHVVNFDLPSKIQNYSHRIGRTGRAGKDGVAISFLTDADEEVMYDLKQYLISTEMPVPSELANHPSAKAAPGVRDEKGNVIARSKRDTVIYAK</sequence>
<dbReference type="Pfam" id="PF25430">
    <property type="entry name" value="DDX23"/>
    <property type="match status" value="1"/>
</dbReference>
<dbReference type="EC" id="3.6.4.13" evidence="1"/>
<name>A0A8T1W242_9STRA</name>
<evidence type="ECO:0000256" key="5">
    <source>
        <dbReference type="ARBA" id="ARBA00022806"/>
    </source>
</evidence>
<dbReference type="PROSITE" id="PS00039">
    <property type="entry name" value="DEAD_ATP_HELICASE"/>
    <property type="match status" value="1"/>
</dbReference>
<evidence type="ECO:0000313" key="15">
    <source>
        <dbReference type="EMBL" id="KAG7386270.1"/>
    </source>
</evidence>
<evidence type="ECO:0000256" key="7">
    <source>
        <dbReference type="ARBA" id="ARBA00023187"/>
    </source>
</evidence>
<dbReference type="GO" id="GO:0005524">
    <property type="term" value="F:ATP binding"/>
    <property type="evidence" value="ECO:0007669"/>
    <property type="project" value="UniProtKB-KW"/>
</dbReference>
<evidence type="ECO:0000256" key="1">
    <source>
        <dbReference type="ARBA" id="ARBA00012552"/>
    </source>
</evidence>